<feature type="signal peptide" evidence="2">
    <location>
        <begin position="1"/>
        <end position="19"/>
    </location>
</feature>
<evidence type="ECO:0000256" key="1">
    <source>
        <dbReference type="SAM" id="Coils"/>
    </source>
</evidence>
<keyword evidence="1" id="KW-0175">Coiled coil</keyword>
<dbReference type="EMBL" id="LUKE01000004">
    <property type="protein sequence ID" value="KYG63206.1"/>
    <property type="molecule type" value="Genomic_DNA"/>
</dbReference>
<organism evidence="3 4">
    <name type="scientific">Bdellovibrio bacteriovorus</name>
    <dbReference type="NCBI Taxonomy" id="959"/>
    <lineage>
        <taxon>Bacteria</taxon>
        <taxon>Pseudomonadati</taxon>
        <taxon>Bdellovibrionota</taxon>
        <taxon>Bdellovibrionia</taxon>
        <taxon>Bdellovibrionales</taxon>
        <taxon>Pseudobdellovibrionaceae</taxon>
        <taxon>Bdellovibrio</taxon>
    </lineage>
</organism>
<accession>A0A150WHV5</accession>
<reference evidence="3 4" key="1">
    <citation type="submission" date="2016-03" db="EMBL/GenBank/DDBJ databases">
        <authorList>
            <person name="Ploux O."/>
        </authorList>
    </citation>
    <scope>NUCLEOTIDE SEQUENCE [LARGE SCALE GENOMIC DNA]</scope>
    <source>
        <strain evidence="3 4">R0</strain>
    </source>
</reference>
<dbReference type="RefSeq" id="WP_061836281.1">
    <property type="nucleotide sequence ID" value="NZ_LUKE01000004.1"/>
</dbReference>
<dbReference type="Proteomes" id="UP000075320">
    <property type="component" value="Unassembled WGS sequence"/>
</dbReference>
<feature type="coiled-coil region" evidence="1">
    <location>
        <begin position="212"/>
        <end position="289"/>
    </location>
</feature>
<feature type="coiled-coil region" evidence="1">
    <location>
        <begin position="325"/>
        <end position="380"/>
    </location>
</feature>
<dbReference type="Gene3D" id="1.20.1170.10">
    <property type="match status" value="1"/>
</dbReference>
<evidence type="ECO:0000313" key="3">
    <source>
        <dbReference type="EMBL" id="KYG63206.1"/>
    </source>
</evidence>
<sequence>MKKLSLIASTLLLSSTVLAKPVIVKDWALDDTDANSCIASTVRTLNNQKYRLELTLDKSGLYPVELWIREMPGTIETRAFKFTTEVKPLKSFAFAPFKDSAGNTTFWQVPSDTAALISYLKRETRFMAFAQIPNGAAAPTTKAVDFSLRGSSAVIDALIAQCNKKQALDRSAFEQSFVPTQVASLDALKLDEEKTAQLRSIYMGALATNAQKTKLQQQLVALNTQYAKQIQELAKVTGTLDQLTQKELVTLQNQKATIQAKIASLETQIASQQAAISAKEAEIVQANANYDAAWKVLAPFETEHKRLADNVQISRNDVASSQKRLADIDAQISNTSSSISRAENEVGSLRSQINTAESELRNIRSAADNAESDYRRFDDRRERDARMREHPLLRYCYQERADVCNWQTRSIESDINNEVDNIRRRLSSNTDQARSQVNQKLDRISSLNSSLRDYQDSRIPNLRSQLSDLRSQRPSVESALSRAKTEVSNRSAALQSYDSSVGYAEKKAAVDGASAVVVKLRGEMAQLEEAKKTSIRTREQQTLALLDTDKKIAAVLTKIQETQDRSSELNQALVPYMEEKSRIENEISFTQASIEANKAAFSQIITTL</sequence>
<keyword evidence="4" id="KW-1185">Reference proteome</keyword>
<name>A0A150WHV5_BDEBC</name>
<evidence type="ECO:0000313" key="4">
    <source>
        <dbReference type="Proteomes" id="UP000075320"/>
    </source>
</evidence>
<dbReference type="AlphaFoldDB" id="A0A150WHV5"/>
<proteinExistence type="predicted"/>
<dbReference type="SUPFAM" id="SSF57997">
    <property type="entry name" value="Tropomyosin"/>
    <property type="match status" value="1"/>
</dbReference>
<keyword evidence="2" id="KW-0732">Signal</keyword>
<protein>
    <submittedName>
        <fullName evidence="3">Uncharacterized protein</fullName>
    </submittedName>
</protein>
<comment type="caution">
    <text evidence="3">The sequence shown here is derived from an EMBL/GenBank/DDBJ whole genome shotgun (WGS) entry which is preliminary data.</text>
</comment>
<feature type="chain" id="PRO_5007573056" evidence="2">
    <location>
        <begin position="20"/>
        <end position="608"/>
    </location>
</feature>
<evidence type="ECO:0000256" key="2">
    <source>
        <dbReference type="SAM" id="SignalP"/>
    </source>
</evidence>
<gene>
    <name evidence="3" type="ORF">AZI86_16005</name>
</gene>
<dbReference type="OrthoDB" id="9972611at2"/>